<sequence>MSAAPTHLAQPLWQRQFNPFDPLDPLPGDPTEDPTTTDDTTTSTTRTTSSSTRTTSSSTRTTSSSSTSSTSTSSSSTSTSTSSSSSSTTTSSTSSTITSTTTSSTPTILTSTSPTVSGTSTVNVVVIETTYAPATTTVTRPTAVASSSGGSDNGALIGGVVGGVVGGLALLALVIAICITASRRRSRTGHAYFLCFGTRPSKAEKGDLGHGGGAWPTFDPNDDHHGASYGAAAAAGGGAAAAASSRRRRRQPQAQATLPPGFDGEDPEAFGQPDSSAGHDAYGGYSQNHSYGQHPDVTYNNAGYSQGHSGGGHHDMAEVVGAGALAAGAAAGGAYYGSTASRRRSSNGQPYGSNDALSSGHLSSGANHSNLEPAQPPAPWTMPMLGGWAGDQGPYSAAGVGRGPQAFHMMGPGEGGQPRQRAGGPDYSHFDPPEVRDARAREAAAAALASGSYAATPQTHPSALTPAATNTTTSPRRSNRRLSSNQGSPSNEQGLVASPPAYVDAGEDLEEVGEERPRRLRLANAEPDNTDGESSTGGPTRPSHNHKDRPPAATYRAD</sequence>
<feature type="region of interest" description="Disordered" evidence="1">
    <location>
        <begin position="338"/>
        <end position="433"/>
    </location>
</feature>
<proteinExistence type="predicted"/>
<feature type="transmembrane region" description="Helical" evidence="2">
    <location>
        <begin position="155"/>
        <end position="179"/>
    </location>
</feature>
<protein>
    <submittedName>
        <fullName evidence="3">Uncharacterized protein</fullName>
    </submittedName>
</protein>
<reference evidence="3 4" key="1">
    <citation type="submission" date="2018-03" db="EMBL/GenBank/DDBJ databases">
        <authorList>
            <person name="Guldener U."/>
        </authorList>
    </citation>
    <scope>NUCLEOTIDE SEQUENCE [LARGE SCALE GENOMIC DNA]</scope>
    <source>
        <strain evidence="3 4">DAOM196992</strain>
    </source>
</reference>
<feature type="compositionally biased region" description="Low complexity" evidence="1">
    <location>
        <begin position="37"/>
        <end position="117"/>
    </location>
</feature>
<feature type="compositionally biased region" description="Polar residues" evidence="1">
    <location>
        <begin position="346"/>
        <end position="372"/>
    </location>
</feature>
<accession>A0A5C3EVN7</accession>
<keyword evidence="2" id="KW-0472">Membrane</keyword>
<organism evidence="3 4">
    <name type="scientific">Pseudozyma flocculosa</name>
    <dbReference type="NCBI Taxonomy" id="84751"/>
    <lineage>
        <taxon>Eukaryota</taxon>
        <taxon>Fungi</taxon>
        <taxon>Dikarya</taxon>
        <taxon>Basidiomycota</taxon>
        <taxon>Ustilaginomycotina</taxon>
        <taxon>Ustilaginomycetes</taxon>
        <taxon>Ustilaginales</taxon>
        <taxon>Ustilaginaceae</taxon>
        <taxon>Pseudozyma</taxon>
    </lineage>
</organism>
<dbReference type="AlphaFoldDB" id="A0A5C3EVN7"/>
<evidence type="ECO:0000256" key="1">
    <source>
        <dbReference type="SAM" id="MobiDB-lite"/>
    </source>
</evidence>
<feature type="region of interest" description="Disordered" evidence="1">
    <location>
        <begin position="205"/>
        <end position="310"/>
    </location>
</feature>
<dbReference type="OrthoDB" id="2555711at2759"/>
<name>A0A5C3EVN7_9BASI</name>
<keyword evidence="2" id="KW-1133">Transmembrane helix</keyword>
<dbReference type="EMBL" id="OOIP01000004">
    <property type="protein sequence ID" value="SPO36333.1"/>
    <property type="molecule type" value="Genomic_DNA"/>
</dbReference>
<keyword evidence="4" id="KW-1185">Reference proteome</keyword>
<dbReference type="Proteomes" id="UP000323386">
    <property type="component" value="Unassembled WGS sequence"/>
</dbReference>
<feature type="compositionally biased region" description="Low complexity" evidence="1">
    <location>
        <begin position="227"/>
        <end position="244"/>
    </location>
</feature>
<keyword evidence="2" id="KW-0812">Transmembrane</keyword>
<feature type="compositionally biased region" description="Low complexity" evidence="1">
    <location>
        <begin position="449"/>
        <end position="485"/>
    </location>
</feature>
<evidence type="ECO:0000313" key="4">
    <source>
        <dbReference type="Proteomes" id="UP000323386"/>
    </source>
</evidence>
<evidence type="ECO:0000313" key="3">
    <source>
        <dbReference type="EMBL" id="SPO36333.1"/>
    </source>
</evidence>
<feature type="region of interest" description="Disordered" evidence="1">
    <location>
        <begin position="1"/>
        <end position="117"/>
    </location>
</feature>
<feature type="region of interest" description="Disordered" evidence="1">
    <location>
        <begin position="449"/>
        <end position="558"/>
    </location>
</feature>
<gene>
    <name evidence="3" type="ORF">PSFLO_01804</name>
</gene>
<evidence type="ECO:0000256" key="2">
    <source>
        <dbReference type="SAM" id="Phobius"/>
    </source>
</evidence>